<accession>A0A9J6FAG8</accession>
<dbReference type="Proteomes" id="UP000821853">
    <property type="component" value="Chromosome 10"/>
</dbReference>
<proteinExistence type="predicted"/>
<sequence length="133" mass="15209">MAELQATLEFSVELFKFSNVDLFQRGYYQIRTCLRVPPRLPAKVEVSLPRNTVIQGYALPVVFPACVVNGTAVSKTFQILYKNEEVHLNDTVTFKVHTLVDAHRVRDTLAKTDFQLSVELWFTDQNFGQVLLC</sequence>
<reference evidence="1 2" key="1">
    <citation type="journal article" date="2020" name="Cell">
        <title>Large-Scale Comparative Analyses of Tick Genomes Elucidate Their Genetic Diversity and Vector Capacities.</title>
        <authorList>
            <consortium name="Tick Genome and Microbiome Consortium (TIGMIC)"/>
            <person name="Jia N."/>
            <person name="Wang J."/>
            <person name="Shi W."/>
            <person name="Du L."/>
            <person name="Sun Y."/>
            <person name="Zhan W."/>
            <person name="Jiang J.F."/>
            <person name="Wang Q."/>
            <person name="Zhang B."/>
            <person name="Ji P."/>
            <person name="Bell-Sakyi L."/>
            <person name="Cui X.M."/>
            <person name="Yuan T.T."/>
            <person name="Jiang B.G."/>
            <person name="Yang W.F."/>
            <person name="Lam T.T."/>
            <person name="Chang Q.C."/>
            <person name="Ding S.J."/>
            <person name="Wang X.J."/>
            <person name="Zhu J.G."/>
            <person name="Ruan X.D."/>
            <person name="Zhao L."/>
            <person name="Wei J.T."/>
            <person name="Ye R.Z."/>
            <person name="Que T.C."/>
            <person name="Du C.H."/>
            <person name="Zhou Y.H."/>
            <person name="Cheng J.X."/>
            <person name="Dai P.F."/>
            <person name="Guo W.B."/>
            <person name="Han X.H."/>
            <person name="Huang E.J."/>
            <person name="Li L.F."/>
            <person name="Wei W."/>
            <person name="Gao Y.C."/>
            <person name="Liu J.Z."/>
            <person name="Shao H.Z."/>
            <person name="Wang X."/>
            <person name="Wang C.C."/>
            <person name="Yang T.C."/>
            <person name="Huo Q.B."/>
            <person name="Li W."/>
            <person name="Chen H.Y."/>
            <person name="Chen S.E."/>
            <person name="Zhou L.G."/>
            <person name="Ni X.B."/>
            <person name="Tian J.H."/>
            <person name="Sheng Y."/>
            <person name="Liu T."/>
            <person name="Pan Y.S."/>
            <person name="Xia L.Y."/>
            <person name="Li J."/>
            <person name="Zhao F."/>
            <person name="Cao W.C."/>
        </authorList>
    </citation>
    <scope>NUCLEOTIDE SEQUENCE [LARGE SCALE GENOMIC DNA]</scope>
    <source>
        <strain evidence="1">HaeL-2018</strain>
    </source>
</reference>
<keyword evidence="2" id="KW-1185">Reference proteome</keyword>
<dbReference type="EMBL" id="JABSTR010000002">
    <property type="protein sequence ID" value="KAH9363286.1"/>
    <property type="molecule type" value="Genomic_DNA"/>
</dbReference>
<dbReference type="OrthoDB" id="273452at2759"/>
<organism evidence="1 2">
    <name type="scientific">Haemaphysalis longicornis</name>
    <name type="common">Bush tick</name>
    <dbReference type="NCBI Taxonomy" id="44386"/>
    <lineage>
        <taxon>Eukaryota</taxon>
        <taxon>Metazoa</taxon>
        <taxon>Ecdysozoa</taxon>
        <taxon>Arthropoda</taxon>
        <taxon>Chelicerata</taxon>
        <taxon>Arachnida</taxon>
        <taxon>Acari</taxon>
        <taxon>Parasitiformes</taxon>
        <taxon>Ixodida</taxon>
        <taxon>Ixodoidea</taxon>
        <taxon>Ixodidae</taxon>
        <taxon>Haemaphysalinae</taxon>
        <taxon>Haemaphysalis</taxon>
    </lineage>
</organism>
<dbReference type="VEuPathDB" id="VectorBase:HLOH_040022"/>
<evidence type="ECO:0000313" key="2">
    <source>
        <dbReference type="Proteomes" id="UP000821853"/>
    </source>
</evidence>
<evidence type="ECO:0000313" key="1">
    <source>
        <dbReference type="EMBL" id="KAH9363286.1"/>
    </source>
</evidence>
<gene>
    <name evidence="1" type="ORF">HPB48_006392</name>
</gene>
<name>A0A9J6FAG8_HAELO</name>
<comment type="caution">
    <text evidence="1">The sequence shown here is derived from an EMBL/GenBank/DDBJ whole genome shotgun (WGS) entry which is preliminary data.</text>
</comment>
<protein>
    <submittedName>
        <fullName evidence="1">Uncharacterized protein</fullName>
    </submittedName>
</protein>
<dbReference type="OMA" id="ISVNDCM"/>
<dbReference type="AlphaFoldDB" id="A0A9J6FAG8"/>